<dbReference type="FunFam" id="2.10.110.10:FF:000005">
    <property type="entry name" value="Testin isoform 1"/>
    <property type="match status" value="1"/>
</dbReference>
<evidence type="ECO:0000259" key="8">
    <source>
        <dbReference type="PROSITE" id="PS50023"/>
    </source>
</evidence>
<dbReference type="PROSITE" id="PS00478">
    <property type="entry name" value="LIM_DOMAIN_1"/>
    <property type="match status" value="1"/>
</dbReference>
<evidence type="ECO:0000256" key="7">
    <source>
        <dbReference type="PROSITE-ProRule" id="PRU00125"/>
    </source>
</evidence>
<dbReference type="AlphaFoldDB" id="S4RYU9"/>
<keyword evidence="6 7" id="KW-0440">LIM domain</keyword>
<dbReference type="GeneTree" id="ENSGT00940000155993"/>
<dbReference type="Pfam" id="PF00412">
    <property type="entry name" value="LIM"/>
    <property type="match status" value="3"/>
</dbReference>
<keyword evidence="5 7" id="KW-0862">Zinc</keyword>
<keyword evidence="2" id="KW-0963">Cytoplasm</keyword>
<dbReference type="GO" id="GO:0008270">
    <property type="term" value="F:zinc ion binding"/>
    <property type="evidence" value="ECO:0007669"/>
    <property type="project" value="InterPro"/>
</dbReference>
<dbReference type="InterPro" id="IPR034959">
    <property type="entry name" value="LIM2_Testin"/>
</dbReference>
<protein>
    <submittedName>
        <fullName evidence="10">Testis derived transcript (3 LIM domains)</fullName>
    </submittedName>
</protein>
<feature type="domain" description="LIM zinc-binding" evidence="8">
    <location>
        <begin position="192"/>
        <end position="257"/>
    </location>
</feature>
<dbReference type="OMA" id="PHMGPHS"/>
<sequence length="383" mass="43314">RKICRNCKCGLEEHDIQMEEEAQRKVGRLFEDSRYAGVADRIRSDMETRLLEQQPRLSNHLIARKNRLGGTLTVSTAEPADGNRTARRYIELLPRDKQPIEGSQGAMYRRRQLARQLPEHDQDPSRCHDLSAAEVKQMEEFVKKYKAEALGVGDVMLPHQVGGSAAFAQAAGEASAGERGVGDGAAQAQRDYRCNRCKQPMQQGDPAVFAERAGSEHLWHPGCFCCSACDEILVDLVYFWKRGKLYCGRHYCDTERPRCGGCDEVWTQLIFSKEYTQAEEQNWHLKHFCCFECDCVLAGEIYVMEQDKPVCKPCYMKKYARSCQSCQGSIEPEAQRVTLGEFSWHADPTCFLCSCCGIPLVGLRFLPHQAMIFCSADCRGKVV</sequence>
<dbReference type="PANTHER" id="PTHR24211">
    <property type="entry name" value="LIM DOMAIN-CONTAINING PROTEIN"/>
    <property type="match status" value="1"/>
</dbReference>
<dbReference type="CDD" id="cd09829">
    <property type="entry name" value="PET_testin"/>
    <property type="match status" value="1"/>
</dbReference>
<dbReference type="SMART" id="SM00132">
    <property type="entry name" value="LIM"/>
    <property type="match status" value="3"/>
</dbReference>
<keyword evidence="3 7" id="KW-0479">Metal-binding</keyword>
<evidence type="ECO:0000313" key="10">
    <source>
        <dbReference type="Ensembl" id="ENSPMAP00000010390.1"/>
    </source>
</evidence>
<proteinExistence type="predicted"/>
<dbReference type="InterPro" id="IPR001781">
    <property type="entry name" value="Znf_LIM"/>
</dbReference>
<feature type="domain" description="PET" evidence="9">
    <location>
        <begin position="55"/>
        <end position="162"/>
    </location>
</feature>
<evidence type="ECO:0000259" key="9">
    <source>
        <dbReference type="PROSITE" id="PS51303"/>
    </source>
</evidence>
<dbReference type="PROSITE" id="PS51303">
    <property type="entry name" value="PET"/>
    <property type="match status" value="1"/>
</dbReference>
<dbReference type="Pfam" id="PF06297">
    <property type="entry name" value="PET"/>
    <property type="match status" value="1"/>
</dbReference>
<accession>S4RYU9</accession>
<dbReference type="InterPro" id="IPR047120">
    <property type="entry name" value="Pk/Esn/Tes"/>
</dbReference>
<evidence type="ECO:0000256" key="1">
    <source>
        <dbReference type="ARBA" id="ARBA00004496"/>
    </source>
</evidence>
<organism evidence="10">
    <name type="scientific">Petromyzon marinus</name>
    <name type="common">Sea lamprey</name>
    <dbReference type="NCBI Taxonomy" id="7757"/>
    <lineage>
        <taxon>Eukaryota</taxon>
        <taxon>Metazoa</taxon>
        <taxon>Chordata</taxon>
        <taxon>Craniata</taxon>
        <taxon>Vertebrata</taxon>
        <taxon>Cyclostomata</taxon>
        <taxon>Hyperoartia</taxon>
        <taxon>Petromyzontiformes</taxon>
        <taxon>Petromyzontidae</taxon>
        <taxon>Petromyzon</taxon>
    </lineage>
</organism>
<dbReference type="CDD" id="cd09416">
    <property type="entry name" value="LIM2_Testin"/>
    <property type="match status" value="1"/>
</dbReference>
<reference evidence="10" key="1">
    <citation type="submission" date="2025-08" db="UniProtKB">
        <authorList>
            <consortium name="Ensembl"/>
        </authorList>
    </citation>
    <scope>IDENTIFICATION</scope>
</reference>
<evidence type="ECO:0000256" key="5">
    <source>
        <dbReference type="ARBA" id="ARBA00022833"/>
    </source>
</evidence>
<evidence type="ECO:0000256" key="3">
    <source>
        <dbReference type="ARBA" id="ARBA00022723"/>
    </source>
</evidence>
<feature type="domain" description="LIM zinc-binding" evidence="8">
    <location>
        <begin position="260"/>
        <end position="321"/>
    </location>
</feature>
<evidence type="ECO:0000256" key="6">
    <source>
        <dbReference type="ARBA" id="ARBA00023038"/>
    </source>
</evidence>
<dbReference type="InterPro" id="IPR033724">
    <property type="entry name" value="PET_testin"/>
</dbReference>
<reference evidence="10" key="2">
    <citation type="submission" date="2025-09" db="UniProtKB">
        <authorList>
            <consortium name="Ensembl"/>
        </authorList>
    </citation>
    <scope>IDENTIFICATION</scope>
</reference>
<evidence type="ECO:0000256" key="2">
    <source>
        <dbReference type="ARBA" id="ARBA00022490"/>
    </source>
</evidence>
<keyword evidence="4" id="KW-0677">Repeat</keyword>
<dbReference type="Gene3D" id="2.10.110.10">
    <property type="entry name" value="Cysteine Rich Protein"/>
    <property type="match status" value="3"/>
</dbReference>
<name>S4RYU9_PETMA</name>
<dbReference type="GO" id="GO:0005737">
    <property type="term" value="C:cytoplasm"/>
    <property type="evidence" value="ECO:0007669"/>
    <property type="project" value="UniProtKB-SubCell"/>
</dbReference>
<dbReference type="HOGENOM" id="CLU_008937_1_1_1"/>
<dbReference type="InterPro" id="IPR010442">
    <property type="entry name" value="PET_domain"/>
</dbReference>
<dbReference type="STRING" id="7757.ENSPMAP00000010390"/>
<evidence type="ECO:0000256" key="4">
    <source>
        <dbReference type="ARBA" id="ARBA00022737"/>
    </source>
</evidence>
<comment type="subcellular location">
    <subcellularLocation>
        <location evidence="1">Cytoplasm</location>
    </subcellularLocation>
</comment>
<dbReference type="SUPFAM" id="SSF57716">
    <property type="entry name" value="Glucocorticoid receptor-like (DNA-binding domain)"/>
    <property type="match status" value="2"/>
</dbReference>
<dbReference type="Ensembl" id="ENSPMAT00000010436.1">
    <property type="protein sequence ID" value="ENSPMAP00000010390.1"/>
    <property type="gene ID" value="ENSPMAG00000009451.1"/>
</dbReference>
<dbReference type="CDD" id="cd09340">
    <property type="entry name" value="LIM1_Testin_like"/>
    <property type="match status" value="1"/>
</dbReference>
<dbReference type="PANTHER" id="PTHR24211:SF1">
    <property type="entry name" value="TESTIN"/>
    <property type="match status" value="1"/>
</dbReference>
<dbReference type="PROSITE" id="PS50023">
    <property type="entry name" value="LIM_DOMAIN_2"/>
    <property type="match status" value="2"/>
</dbReference>